<organism evidence="2 3">
    <name type="scientific">Favolaschia claudopus</name>
    <dbReference type="NCBI Taxonomy" id="2862362"/>
    <lineage>
        <taxon>Eukaryota</taxon>
        <taxon>Fungi</taxon>
        <taxon>Dikarya</taxon>
        <taxon>Basidiomycota</taxon>
        <taxon>Agaricomycotina</taxon>
        <taxon>Agaricomycetes</taxon>
        <taxon>Agaricomycetidae</taxon>
        <taxon>Agaricales</taxon>
        <taxon>Marasmiineae</taxon>
        <taxon>Mycenaceae</taxon>
        <taxon>Favolaschia</taxon>
    </lineage>
</organism>
<dbReference type="Pfam" id="PF00651">
    <property type="entry name" value="BTB"/>
    <property type="match status" value="1"/>
</dbReference>
<dbReference type="InterPro" id="IPR011333">
    <property type="entry name" value="SKP1/BTB/POZ_sf"/>
</dbReference>
<dbReference type="AlphaFoldDB" id="A0AAV9ZSQ4"/>
<dbReference type="SMART" id="SM00225">
    <property type="entry name" value="BTB"/>
    <property type="match status" value="1"/>
</dbReference>
<dbReference type="Proteomes" id="UP001362999">
    <property type="component" value="Unassembled WGS sequence"/>
</dbReference>
<accession>A0AAV9ZSQ4</accession>
<feature type="domain" description="BTB" evidence="1">
    <location>
        <begin position="18"/>
        <end position="127"/>
    </location>
</feature>
<evidence type="ECO:0000313" key="2">
    <source>
        <dbReference type="EMBL" id="KAK6991765.1"/>
    </source>
</evidence>
<dbReference type="InterPro" id="IPR000210">
    <property type="entry name" value="BTB/POZ_dom"/>
</dbReference>
<reference evidence="2 3" key="1">
    <citation type="journal article" date="2024" name="J Genomics">
        <title>Draft genome sequencing and assembly of Favolaschia claudopus CIRM-BRFM 2984 isolated from oak limbs.</title>
        <authorList>
            <person name="Navarro D."/>
            <person name="Drula E."/>
            <person name="Chaduli D."/>
            <person name="Cazenave R."/>
            <person name="Ahrendt S."/>
            <person name="Wang J."/>
            <person name="Lipzen A."/>
            <person name="Daum C."/>
            <person name="Barry K."/>
            <person name="Grigoriev I.V."/>
            <person name="Favel A."/>
            <person name="Rosso M.N."/>
            <person name="Martin F."/>
        </authorList>
    </citation>
    <scope>NUCLEOTIDE SEQUENCE [LARGE SCALE GENOMIC DNA]</scope>
    <source>
        <strain evidence="2 3">CIRM-BRFM 2984</strain>
    </source>
</reference>
<gene>
    <name evidence="2" type="ORF">R3P38DRAFT_2659831</name>
</gene>
<proteinExistence type="predicted"/>
<dbReference type="EMBL" id="JAWWNJ010000115">
    <property type="protein sequence ID" value="KAK6991765.1"/>
    <property type="molecule type" value="Genomic_DNA"/>
</dbReference>
<protein>
    <submittedName>
        <fullName evidence="2">BTB domain-containing protein</fullName>
    </submittedName>
</protein>
<dbReference type="SUPFAM" id="SSF54695">
    <property type="entry name" value="POZ domain"/>
    <property type="match status" value="1"/>
</dbReference>
<sequence>MANNTAPERVDYLWFPDADLVLRAENSMFRVSSGILAARSSVFRDMTTLPQPMPLEDETVDGCIVVRLHDSAAEAKCFLRAIFDSSFFMPPPSTVLLTTVIGVMRLAHKYHIPYLFRRAISHLDVLCPTALSEFQASIASLAMTHHIILDMQPVSIIRTVSEVGALWLLPVVYYSWISNLPPTSEIFDGLQPNELRICWAAQLQCMRAVGITNRFLRNLPTDSCSSAQCSDLICDAQSSVDGWSEDGEIVLDLDPLGSWVFSYMNARQLCPECEAVGRPLFSNAQEQFWERLPGILALPTWAELIEMRRKVME</sequence>
<keyword evidence="3" id="KW-1185">Reference proteome</keyword>
<evidence type="ECO:0000259" key="1">
    <source>
        <dbReference type="SMART" id="SM00225"/>
    </source>
</evidence>
<evidence type="ECO:0000313" key="3">
    <source>
        <dbReference type="Proteomes" id="UP001362999"/>
    </source>
</evidence>
<dbReference type="CDD" id="cd18186">
    <property type="entry name" value="BTB_POZ_ZBTB_KLHL-like"/>
    <property type="match status" value="1"/>
</dbReference>
<dbReference type="Gene3D" id="3.30.710.10">
    <property type="entry name" value="Potassium Channel Kv1.1, Chain A"/>
    <property type="match status" value="1"/>
</dbReference>
<name>A0AAV9ZSQ4_9AGAR</name>
<comment type="caution">
    <text evidence="2">The sequence shown here is derived from an EMBL/GenBank/DDBJ whole genome shotgun (WGS) entry which is preliminary data.</text>
</comment>